<dbReference type="Pfam" id="PF02104">
    <property type="entry name" value="SURF1"/>
    <property type="match status" value="1"/>
</dbReference>
<evidence type="ECO:0000313" key="2">
    <source>
        <dbReference type="EMBL" id="KGA13715.1"/>
    </source>
</evidence>
<dbReference type="PROSITE" id="PS50895">
    <property type="entry name" value="SURF1"/>
    <property type="match status" value="1"/>
</dbReference>
<proteinExistence type="predicted"/>
<name>A0A094PPM7_9ZZZZ</name>
<keyword evidence="1" id="KW-0812">Transmembrane</keyword>
<sequence length="263" mass="28972">MTFWQVARRPRWIALLVFVMAVAAVFAWLGKWQVERAVISSAQNSIPDQRAVPLSTLATPGVAMTEAAAARRITVEAQLDTSSVMVLENRLNFGVVGYWVIGRLTTFTDGELASLPAALGWAPTREDADATVVSIRDSITAQAFMPMMGRLMPPQQPTAPDPGADPTQLTAMSVAALANIWPLTVPTYYEGYLVLDEPPAGLETIESIPVITDASLNWLNVFYAIEWVVFAGFAFFLWYRLVRDALHREIEEESSQEGLVVQN</sequence>
<dbReference type="InterPro" id="IPR002994">
    <property type="entry name" value="Surf1/Shy1"/>
</dbReference>
<organism evidence="2">
    <name type="scientific">freshwater metagenome</name>
    <dbReference type="NCBI Taxonomy" id="449393"/>
    <lineage>
        <taxon>unclassified sequences</taxon>
        <taxon>metagenomes</taxon>
        <taxon>ecological metagenomes</taxon>
    </lineage>
</organism>
<evidence type="ECO:0000256" key="1">
    <source>
        <dbReference type="SAM" id="Phobius"/>
    </source>
</evidence>
<keyword evidence="1" id="KW-0472">Membrane</keyword>
<feature type="transmembrane region" description="Helical" evidence="1">
    <location>
        <begin position="12"/>
        <end position="30"/>
    </location>
</feature>
<dbReference type="EMBL" id="JNSL01000175">
    <property type="protein sequence ID" value="KGA13715.1"/>
    <property type="molecule type" value="Genomic_DNA"/>
</dbReference>
<accession>A0A094PPM7</accession>
<evidence type="ECO:0008006" key="3">
    <source>
        <dbReference type="Google" id="ProtNLM"/>
    </source>
</evidence>
<comment type="caution">
    <text evidence="2">The sequence shown here is derived from an EMBL/GenBank/DDBJ whole genome shotgun (WGS) entry which is preliminary data.</text>
</comment>
<protein>
    <recommendedName>
        <fullName evidence="3">SURF1-like protein</fullName>
    </recommendedName>
</protein>
<gene>
    <name evidence="2" type="ORF">GM51_19000</name>
</gene>
<reference evidence="2" key="1">
    <citation type="submission" date="2014-06" db="EMBL/GenBank/DDBJ databases">
        <title>Key roles for freshwater Actinobacteria revealed by deep metagenomic sequencing.</title>
        <authorList>
            <person name="Ghai R."/>
            <person name="Mizuno C.M."/>
            <person name="Picazo A."/>
            <person name="Camacho A."/>
            <person name="Rodriguez-Valera F."/>
        </authorList>
    </citation>
    <scope>NUCLEOTIDE SEQUENCE</scope>
</reference>
<feature type="transmembrane region" description="Helical" evidence="1">
    <location>
        <begin position="218"/>
        <end position="239"/>
    </location>
</feature>
<dbReference type="GO" id="GO:0016020">
    <property type="term" value="C:membrane"/>
    <property type="evidence" value="ECO:0007669"/>
    <property type="project" value="InterPro"/>
</dbReference>
<keyword evidence="1" id="KW-1133">Transmembrane helix</keyword>
<dbReference type="AlphaFoldDB" id="A0A094PPM7"/>